<name>A0ABR6NIS9_9SPHN</name>
<keyword evidence="3" id="KW-0378">Hydrolase</keyword>
<keyword evidence="8" id="KW-1185">Reference proteome</keyword>
<dbReference type="PANTHER" id="PTHR42693">
    <property type="entry name" value="ARYLSULFATASE FAMILY MEMBER"/>
    <property type="match status" value="1"/>
</dbReference>
<evidence type="ECO:0000259" key="6">
    <source>
        <dbReference type="Pfam" id="PF00884"/>
    </source>
</evidence>
<evidence type="ECO:0000256" key="4">
    <source>
        <dbReference type="ARBA" id="ARBA00022837"/>
    </source>
</evidence>
<keyword evidence="2" id="KW-0479">Metal-binding</keyword>
<dbReference type="Gene3D" id="3.30.1120.10">
    <property type="match status" value="1"/>
</dbReference>
<dbReference type="RefSeq" id="WP_184153928.1">
    <property type="nucleotide sequence ID" value="NZ_JACHKA010000001.1"/>
</dbReference>
<evidence type="ECO:0000256" key="2">
    <source>
        <dbReference type="ARBA" id="ARBA00022723"/>
    </source>
</evidence>
<evidence type="ECO:0000313" key="8">
    <source>
        <dbReference type="Proteomes" id="UP001138540"/>
    </source>
</evidence>
<evidence type="ECO:0000256" key="5">
    <source>
        <dbReference type="SAM" id="MobiDB-lite"/>
    </source>
</evidence>
<dbReference type="InterPro" id="IPR024607">
    <property type="entry name" value="Sulfatase_CS"/>
</dbReference>
<dbReference type="InterPro" id="IPR050738">
    <property type="entry name" value="Sulfatase"/>
</dbReference>
<comment type="similarity">
    <text evidence="1">Belongs to the sulfatase family.</text>
</comment>
<dbReference type="InterPro" id="IPR017850">
    <property type="entry name" value="Alkaline_phosphatase_core_sf"/>
</dbReference>
<organism evidence="7 8">
    <name type="scientific">Sphingobium lignivorans</name>
    <dbReference type="NCBI Taxonomy" id="2735886"/>
    <lineage>
        <taxon>Bacteria</taxon>
        <taxon>Pseudomonadati</taxon>
        <taxon>Pseudomonadota</taxon>
        <taxon>Alphaproteobacteria</taxon>
        <taxon>Sphingomonadales</taxon>
        <taxon>Sphingomonadaceae</taxon>
        <taxon>Sphingobium</taxon>
    </lineage>
</organism>
<dbReference type="InterPro" id="IPR006311">
    <property type="entry name" value="TAT_signal"/>
</dbReference>
<evidence type="ECO:0000256" key="1">
    <source>
        <dbReference type="ARBA" id="ARBA00008779"/>
    </source>
</evidence>
<sequence>MFSRRAFLGTAAALPLAARVEAAPARPPHIVFIMADDLGYADLSFTGRTEYATPHIDSIAEQGCFFSDAYANSSVCSPTRMALATGRYQYRLRGGLDEPIGGGPEPVGLPPEHPTIASRLREAGYRTVLVGKWHLGSPPRFSPLLSGYDRFFGIHGGGADYFTHSQSMQGGGSSDLYDGSSVTDRHGYLTEILTERAVAEIDLAARTRKPLFLSLHYTAPHWPWEGPEDEALAAQIKSLLNYDGGSDSTFAKMVQALDKGVGKVLAALEAQGMSQDTIVVFTSDNGGERFSKVWPFDGMKGDLLEGGIRVPMMMRWPGKIPPGSRTAQIAMTMDYMPTFLATAGGSADPAFPSDGINLMPAALGQSAPAPRTVFWRYKAGEQAAARSGDWKMLSVNGHEYLFNLADDKQERANLKDSNPELFRKLKDEWRAWNETMLPYPDNSPSYSSRGKGYLAVHD</sequence>
<evidence type="ECO:0000256" key="3">
    <source>
        <dbReference type="ARBA" id="ARBA00022801"/>
    </source>
</evidence>
<protein>
    <submittedName>
        <fullName evidence="7">Arylsulfatase A-like enzyme</fullName>
    </submittedName>
</protein>
<keyword evidence="4" id="KW-0106">Calcium</keyword>
<dbReference type="PROSITE" id="PS51318">
    <property type="entry name" value="TAT"/>
    <property type="match status" value="1"/>
</dbReference>
<dbReference type="SUPFAM" id="SSF53649">
    <property type="entry name" value="Alkaline phosphatase-like"/>
    <property type="match status" value="1"/>
</dbReference>
<gene>
    <name evidence="7" type="ORF">HNP60_002397</name>
</gene>
<evidence type="ECO:0000313" key="7">
    <source>
        <dbReference type="EMBL" id="MBB5986423.1"/>
    </source>
</evidence>
<dbReference type="Gene3D" id="3.40.720.10">
    <property type="entry name" value="Alkaline Phosphatase, subunit A"/>
    <property type="match status" value="1"/>
</dbReference>
<dbReference type="Pfam" id="PF00884">
    <property type="entry name" value="Sulfatase"/>
    <property type="match status" value="1"/>
</dbReference>
<feature type="region of interest" description="Disordered" evidence="5">
    <location>
        <begin position="439"/>
        <end position="458"/>
    </location>
</feature>
<accession>A0ABR6NIS9</accession>
<dbReference type="Proteomes" id="UP001138540">
    <property type="component" value="Unassembled WGS sequence"/>
</dbReference>
<dbReference type="PROSITE" id="PS00149">
    <property type="entry name" value="SULFATASE_2"/>
    <property type="match status" value="1"/>
</dbReference>
<dbReference type="PANTHER" id="PTHR42693:SF53">
    <property type="entry name" value="ENDO-4-O-SULFATASE"/>
    <property type="match status" value="1"/>
</dbReference>
<dbReference type="EMBL" id="JACHKA010000001">
    <property type="protein sequence ID" value="MBB5986423.1"/>
    <property type="molecule type" value="Genomic_DNA"/>
</dbReference>
<dbReference type="InterPro" id="IPR000917">
    <property type="entry name" value="Sulfatase_N"/>
</dbReference>
<reference evidence="7 8" key="1">
    <citation type="submission" date="2020-08" db="EMBL/GenBank/DDBJ databases">
        <title>Exploring microbial biodiversity for novel pathways involved in the catabolism of aromatic compounds derived from lignin.</title>
        <authorList>
            <person name="Elkins J."/>
        </authorList>
    </citation>
    <scope>NUCLEOTIDE SEQUENCE [LARGE SCALE GENOMIC DNA]</scope>
    <source>
        <strain evidence="7 8">B1D3A</strain>
    </source>
</reference>
<comment type="caution">
    <text evidence="7">The sequence shown here is derived from an EMBL/GenBank/DDBJ whole genome shotgun (WGS) entry which is preliminary data.</text>
</comment>
<proteinExistence type="inferred from homology"/>
<feature type="domain" description="Sulfatase N-terminal" evidence="6">
    <location>
        <begin position="28"/>
        <end position="344"/>
    </location>
</feature>